<accession>A0A1I1QMT6</accession>
<feature type="transmembrane region" description="Helical" evidence="10">
    <location>
        <begin position="157"/>
        <end position="177"/>
    </location>
</feature>
<name>A0A1I1QMT6_9ACTN</name>
<keyword evidence="8 10" id="KW-0472">Membrane</keyword>
<keyword evidence="2" id="KW-1003">Cell membrane</keyword>
<organism evidence="14 15">
    <name type="scientific">Streptomyces aidingensis</name>
    <dbReference type="NCBI Taxonomy" id="910347"/>
    <lineage>
        <taxon>Bacteria</taxon>
        <taxon>Bacillati</taxon>
        <taxon>Actinomycetota</taxon>
        <taxon>Actinomycetes</taxon>
        <taxon>Kitasatosporales</taxon>
        <taxon>Streptomycetaceae</taxon>
        <taxon>Streptomyces</taxon>
    </lineage>
</organism>
<dbReference type="AlphaFoldDB" id="A0A1I1QMT6"/>
<evidence type="ECO:0000256" key="6">
    <source>
        <dbReference type="ARBA" id="ARBA00022989"/>
    </source>
</evidence>
<feature type="transmembrane region" description="Helical" evidence="10">
    <location>
        <begin position="397"/>
        <end position="414"/>
    </location>
</feature>
<feature type="domain" description="Copper resistance protein D" evidence="13">
    <location>
        <begin position="355"/>
        <end position="424"/>
    </location>
</feature>
<feature type="region of interest" description="Disordered" evidence="9">
    <location>
        <begin position="424"/>
        <end position="459"/>
    </location>
</feature>
<evidence type="ECO:0000313" key="15">
    <source>
        <dbReference type="Proteomes" id="UP000199207"/>
    </source>
</evidence>
<evidence type="ECO:0000256" key="9">
    <source>
        <dbReference type="SAM" id="MobiDB-lite"/>
    </source>
</evidence>
<evidence type="ECO:0000256" key="1">
    <source>
        <dbReference type="ARBA" id="ARBA00004651"/>
    </source>
</evidence>
<dbReference type="GO" id="GO:0006825">
    <property type="term" value="P:copper ion transport"/>
    <property type="evidence" value="ECO:0007669"/>
    <property type="project" value="InterPro"/>
</dbReference>
<feature type="transmembrane region" description="Helical" evidence="10">
    <location>
        <begin position="289"/>
        <end position="306"/>
    </location>
</feature>
<feature type="region of interest" description="Disordered" evidence="9">
    <location>
        <begin position="520"/>
        <end position="542"/>
    </location>
</feature>
<dbReference type="OrthoDB" id="5242236at2"/>
<feature type="chain" id="PRO_5039693873" evidence="11">
    <location>
        <begin position="33"/>
        <end position="662"/>
    </location>
</feature>
<evidence type="ECO:0000256" key="4">
    <source>
        <dbReference type="ARBA" id="ARBA00022723"/>
    </source>
</evidence>
<dbReference type="Gene3D" id="2.60.40.1220">
    <property type="match status" value="1"/>
</dbReference>
<feature type="transmembrane region" description="Helical" evidence="10">
    <location>
        <begin position="502"/>
        <end position="521"/>
    </location>
</feature>
<feature type="signal peptide" evidence="11">
    <location>
        <begin position="1"/>
        <end position="32"/>
    </location>
</feature>
<keyword evidence="6 10" id="KW-1133">Transmembrane helix</keyword>
<dbReference type="Proteomes" id="UP000199207">
    <property type="component" value="Unassembled WGS sequence"/>
</dbReference>
<dbReference type="SUPFAM" id="SSF81296">
    <property type="entry name" value="E set domains"/>
    <property type="match status" value="1"/>
</dbReference>
<evidence type="ECO:0000256" key="5">
    <source>
        <dbReference type="ARBA" id="ARBA00022729"/>
    </source>
</evidence>
<comment type="subcellular location">
    <subcellularLocation>
        <location evidence="1">Cell membrane</location>
        <topology evidence="1">Multi-pass membrane protein</topology>
    </subcellularLocation>
</comment>
<keyword evidence="4" id="KW-0479">Metal-binding</keyword>
<evidence type="ECO:0000313" key="14">
    <source>
        <dbReference type="EMBL" id="SFD20593.1"/>
    </source>
</evidence>
<feature type="transmembrane region" description="Helical" evidence="10">
    <location>
        <begin position="326"/>
        <end position="345"/>
    </location>
</feature>
<dbReference type="PANTHER" id="PTHR34820">
    <property type="entry name" value="INNER MEMBRANE PROTEIN YEBZ"/>
    <property type="match status" value="1"/>
</dbReference>
<evidence type="ECO:0000256" key="10">
    <source>
        <dbReference type="SAM" id="Phobius"/>
    </source>
</evidence>
<evidence type="ECO:0000256" key="11">
    <source>
        <dbReference type="SAM" id="SignalP"/>
    </source>
</evidence>
<feature type="compositionally biased region" description="Acidic residues" evidence="9">
    <location>
        <begin position="433"/>
        <end position="450"/>
    </location>
</feature>
<feature type="transmembrane region" description="Helical" evidence="10">
    <location>
        <begin position="242"/>
        <end position="262"/>
    </location>
</feature>
<keyword evidence="3 10" id="KW-0812">Transmembrane</keyword>
<protein>
    <submittedName>
        <fullName evidence="14">Copper transport protein</fullName>
    </submittedName>
</protein>
<reference evidence="14 15" key="1">
    <citation type="submission" date="2016-10" db="EMBL/GenBank/DDBJ databases">
        <authorList>
            <person name="de Groot N.N."/>
        </authorList>
    </citation>
    <scope>NUCLEOTIDE SEQUENCE [LARGE SCALE GENOMIC DNA]</scope>
    <source>
        <strain evidence="14 15">CGMCC 4.5739</strain>
    </source>
</reference>
<evidence type="ECO:0000259" key="12">
    <source>
        <dbReference type="Pfam" id="PF04234"/>
    </source>
</evidence>
<dbReference type="Pfam" id="PF04234">
    <property type="entry name" value="CopC"/>
    <property type="match status" value="1"/>
</dbReference>
<dbReference type="Pfam" id="PF05425">
    <property type="entry name" value="CopD"/>
    <property type="match status" value="1"/>
</dbReference>
<dbReference type="GO" id="GO:0042597">
    <property type="term" value="C:periplasmic space"/>
    <property type="evidence" value="ECO:0007669"/>
    <property type="project" value="InterPro"/>
</dbReference>
<evidence type="ECO:0000256" key="3">
    <source>
        <dbReference type="ARBA" id="ARBA00022692"/>
    </source>
</evidence>
<gene>
    <name evidence="14" type="ORF">SAMN05421773_11164</name>
</gene>
<dbReference type="GO" id="GO:0046688">
    <property type="term" value="P:response to copper ion"/>
    <property type="evidence" value="ECO:0007669"/>
    <property type="project" value="InterPro"/>
</dbReference>
<keyword evidence="15" id="KW-1185">Reference proteome</keyword>
<evidence type="ECO:0000256" key="7">
    <source>
        <dbReference type="ARBA" id="ARBA00023008"/>
    </source>
</evidence>
<dbReference type="RefSeq" id="WP_093840151.1">
    <property type="nucleotide sequence ID" value="NZ_FOLM01000011.1"/>
</dbReference>
<evidence type="ECO:0000256" key="2">
    <source>
        <dbReference type="ARBA" id="ARBA00022475"/>
    </source>
</evidence>
<evidence type="ECO:0000256" key="8">
    <source>
        <dbReference type="ARBA" id="ARBA00023136"/>
    </source>
</evidence>
<feature type="transmembrane region" description="Helical" evidence="10">
    <location>
        <begin position="357"/>
        <end position="377"/>
    </location>
</feature>
<dbReference type="InterPro" id="IPR007348">
    <property type="entry name" value="CopC_dom"/>
</dbReference>
<feature type="transmembrane region" description="Helical" evidence="10">
    <location>
        <begin position="189"/>
        <end position="207"/>
    </location>
</feature>
<proteinExistence type="predicted"/>
<evidence type="ECO:0000259" key="13">
    <source>
        <dbReference type="Pfam" id="PF05425"/>
    </source>
</evidence>
<dbReference type="PANTHER" id="PTHR34820:SF4">
    <property type="entry name" value="INNER MEMBRANE PROTEIN YEBZ"/>
    <property type="match status" value="1"/>
</dbReference>
<dbReference type="EMBL" id="FOLM01000011">
    <property type="protein sequence ID" value="SFD20593.1"/>
    <property type="molecule type" value="Genomic_DNA"/>
</dbReference>
<dbReference type="InterPro" id="IPR014755">
    <property type="entry name" value="Cu-Rt/internalin_Ig-like"/>
</dbReference>
<dbReference type="GO" id="GO:0005507">
    <property type="term" value="F:copper ion binding"/>
    <property type="evidence" value="ECO:0007669"/>
    <property type="project" value="InterPro"/>
</dbReference>
<keyword evidence="5 11" id="KW-0732">Signal</keyword>
<dbReference type="STRING" id="910347.SAMN05421773_11164"/>
<sequence length="662" mass="67952">MRSLATAPRLLATALAAVALLLLGAPSAAAHASLSGSDPEDGAVVPQAPAEVRLTFTEEVAVSAESVRVLDPDGNRADPGAAPGRVPGEGFTYAVPLLDGLGDGTYTVVWQVVSADSHPISGAFTFSIGAASERAAEVTVPEPGGGTVGLLYDTARYAAYTGFLLLLGGSVFVLACWPAAARVRVVQRLVVTGWSILTAATIALLWLRHPYTTGGGPADAASLSGLQAVLETKTGTALASRLILLAAAGLFIAVLFGTYARLNSAGTGAPGRGDEKGDATAARRRDLRFGLVAGGGILAIGIAATWSLSEHASTGPQRALAVPADLLHLLAVAVWLGGLATLLLLLRRTRPVPGEAVRRFSALAFGSVLVLAATGLYQSWRQVRSWEGLTGTEYGTLLLLKTGLVALLLAVAWLSRRWTARLADGSRPAQPDPDTEPADADPDGDADGDADAGGGGGAVAVTPERAAQLARQQAAVREARRRKVLAADPVRAGLRRSVRTEALIAVVVLAVTTVLTGTAPARTETAGPDGNPPSAAGPAGDSPAAGLSLSYWAYFDTGGPDGAGNARIELDSAAAGDNGLLVAFTDESGEPLRVAEVRAAFTLPAEEVGPLRHAAERSAEAGPETWTVEELVLPRPGEWELDLTIRTSEIDQVTVTLTFPLG</sequence>
<dbReference type="InterPro" id="IPR032694">
    <property type="entry name" value="CopC/D"/>
</dbReference>
<keyword evidence="7" id="KW-0186">Copper</keyword>
<dbReference type="InterPro" id="IPR014756">
    <property type="entry name" value="Ig_E-set"/>
</dbReference>
<dbReference type="GO" id="GO:0005886">
    <property type="term" value="C:plasma membrane"/>
    <property type="evidence" value="ECO:0007669"/>
    <property type="project" value="UniProtKB-SubCell"/>
</dbReference>
<dbReference type="InterPro" id="IPR008457">
    <property type="entry name" value="Cu-R_CopD_dom"/>
</dbReference>
<feature type="domain" description="CopC" evidence="12">
    <location>
        <begin position="31"/>
        <end position="128"/>
    </location>
</feature>